<proteinExistence type="predicted"/>
<feature type="transmembrane region" description="Helical" evidence="1">
    <location>
        <begin position="12"/>
        <end position="34"/>
    </location>
</feature>
<gene>
    <name evidence="2" type="ORF">HMPREF9134_00253</name>
</gene>
<comment type="caution">
    <text evidence="2">The sequence shown here is derived from an EMBL/GenBank/DDBJ whole genome shotgun (WGS) entry which is preliminary data.</text>
</comment>
<dbReference type="STRING" id="1127696.HMPREF9134_00253"/>
<keyword evidence="1" id="KW-1133">Transmembrane helix</keyword>
<dbReference type="HOGENOM" id="CLU_194303_0_0_10"/>
<dbReference type="Proteomes" id="UP000010408">
    <property type="component" value="Unassembled WGS sequence"/>
</dbReference>
<evidence type="ECO:0000256" key="1">
    <source>
        <dbReference type="SAM" id="Phobius"/>
    </source>
</evidence>
<evidence type="ECO:0000313" key="2">
    <source>
        <dbReference type="EMBL" id="EKY02809.1"/>
    </source>
</evidence>
<organism evidence="2 3">
    <name type="scientific">Porphyromonas catoniae F0037</name>
    <dbReference type="NCBI Taxonomy" id="1127696"/>
    <lineage>
        <taxon>Bacteria</taxon>
        <taxon>Pseudomonadati</taxon>
        <taxon>Bacteroidota</taxon>
        <taxon>Bacteroidia</taxon>
        <taxon>Bacteroidales</taxon>
        <taxon>Porphyromonadaceae</taxon>
        <taxon>Porphyromonas</taxon>
    </lineage>
</organism>
<evidence type="ECO:0000313" key="3">
    <source>
        <dbReference type="Proteomes" id="UP000010408"/>
    </source>
</evidence>
<keyword evidence="1" id="KW-0472">Membrane</keyword>
<reference evidence="2 3" key="1">
    <citation type="submission" date="2012-05" db="EMBL/GenBank/DDBJ databases">
        <authorList>
            <person name="Weinstock G."/>
            <person name="Sodergren E."/>
            <person name="Lobos E.A."/>
            <person name="Fulton L."/>
            <person name="Fulton R."/>
            <person name="Courtney L."/>
            <person name="Fronick C."/>
            <person name="O'Laughlin M."/>
            <person name="Godfrey J."/>
            <person name="Wilson R.M."/>
            <person name="Miner T."/>
            <person name="Farmer C."/>
            <person name="Delehaunty K."/>
            <person name="Cordes M."/>
            <person name="Minx P."/>
            <person name="Tomlinson C."/>
            <person name="Chen J."/>
            <person name="Wollam A."/>
            <person name="Pepin K.H."/>
            <person name="Bhonagiri V."/>
            <person name="Zhang X."/>
            <person name="Suruliraj S."/>
            <person name="Warren W."/>
            <person name="Mitreva M."/>
            <person name="Mardis E.R."/>
            <person name="Wilson R.K."/>
        </authorList>
    </citation>
    <scope>NUCLEOTIDE SEQUENCE [LARGE SCALE GENOMIC DNA]</scope>
    <source>
        <strain evidence="2 3">F0037</strain>
    </source>
</reference>
<name>L1NH56_9PORP</name>
<keyword evidence="1" id="KW-0812">Transmembrane</keyword>
<feature type="transmembrane region" description="Helical" evidence="1">
    <location>
        <begin position="40"/>
        <end position="61"/>
    </location>
</feature>
<sequence>MMPENKQIGTRLQLWVAVGLCVFGISLLAIAFFVRPPGEIHSSVLVAYGEVMTFAGALFGIDYHYHR</sequence>
<dbReference type="EMBL" id="AMEQ01000010">
    <property type="protein sequence ID" value="EKY02809.1"/>
    <property type="molecule type" value="Genomic_DNA"/>
</dbReference>
<accession>L1NH56</accession>
<dbReference type="RefSeq" id="WP_005468390.1">
    <property type="nucleotide sequence ID" value="NZ_KB291042.1"/>
</dbReference>
<dbReference type="PATRIC" id="fig|1127696.3.peg.207"/>
<protein>
    <submittedName>
        <fullName evidence="2">Uncharacterized protein</fullName>
    </submittedName>
</protein>
<dbReference type="AlphaFoldDB" id="L1NH56"/>